<proteinExistence type="inferred from homology"/>
<dbReference type="PANTHER" id="PTHR34696:SF1">
    <property type="entry name" value="PHOSPHORIBOSYLFORMYLGLYCINAMIDINE SYNTHASE SUBUNIT PURS"/>
    <property type="match status" value="1"/>
</dbReference>
<comment type="pathway">
    <text evidence="6">Purine metabolism; IMP biosynthesis via de novo pathway; 5-amino-1-(5-phospho-D-ribosyl)imidazole from N(2)-formyl-N(1)-(5-phospho-D-ribosyl)glycinamide: step 1/2.</text>
</comment>
<dbReference type="UniPathway" id="UPA00074">
    <property type="reaction ID" value="UER00128"/>
</dbReference>
<protein>
    <recommendedName>
        <fullName evidence="6">Phosphoribosylformylglycinamidine synthase subunit PurS</fullName>
        <shortName evidence="6">FGAM synthase</shortName>
        <ecNumber evidence="6">6.3.5.3</ecNumber>
    </recommendedName>
    <alternativeName>
        <fullName evidence="6">Formylglycinamide ribonucleotide amidotransferase subunit III</fullName>
        <shortName evidence="6">FGAR amidotransferase III</shortName>
        <shortName evidence="6">FGAR-AT III</shortName>
    </alternativeName>
    <alternativeName>
        <fullName evidence="6">Phosphoribosylformylglycinamidine synthase subunit III</fullName>
    </alternativeName>
</protein>
<evidence type="ECO:0000256" key="3">
    <source>
        <dbReference type="ARBA" id="ARBA00022741"/>
    </source>
</evidence>
<reference evidence="7 8" key="1">
    <citation type="submission" date="2013-03" db="EMBL/GenBank/DDBJ databases">
        <title>The Genome Sequence of Enterococcus sulfureus ATCC_49903 (PacBio/Illumina hybrid assembly).</title>
        <authorList>
            <consortium name="The Broad Institute Genomics Platform"/>
            <consortium name="The Broad Institute Genome Sequencing Center for Infectious Disease"/>
            <person name="Earl A."/>
            <person name="Russ C."/>
            <person name="Gilmore M."/>
            <person name="Surin D."/>
            <person name="Walker B."/>
            <person name="Young S."/>
            <person name="Zeng Q."/>
            <person name="Gargeya S."/>
            <person name="Fitzgerald M."/>
            <person name="Haas B."/>
            <person name="Abouelleil A."/>
            <person name="Allen A.W."/>
            <person name="Alvarado L."/>
            <person name="Arachchi H.M."/>
            <person name="Berlin A.M."/>
            <person name="Chapman S.B."/>
            <person name="Gainer-Dewar J."/>
            <person name="Goldberg J."/>
            <person name="Griggs A."/>
            <person name="Gujja S."/>
            <person name="Hansen M."/>
            <person name="Howarth C."/>
            <person name="Imamovic A."/>
            <person name="Ireland A."/>
            <person name="Larimer J."/>
            <person name="McCowan C."/>
            <person name="Murphy C."/>
            <person name="Pearson M."/>
            <person name="Poon T.W."/>
            <person name="Priest M."/>
            <person name="Roberts A."/>
            <person name="Saif S."/>
            <person name="Shea T."/>
            <person name="Sisk P."/>
            <person name="Sykes S."/>
            <person name="Wortman J."/>
            <person name="Nusbaum C."/>
            <person name="Birren B."/>
        </authorList>
    </citation>
    <scope>NUCLEOTIDE SEQUENCE [LARGE SCALE GENOMIC DNA]</scope>
    <source>
        <strain evidence="7 8">ATCC 49903</strain>
    </source>
</reference>
<dbReference type="GO" id="GO:0004642">
    <property type="term" value="F:phosphoribosylformylglycinamidine synthase activity"/>
    <property type="evidence" value="ECO:0007669"/>
    <property type="project" value="UniProtKB-UniRule"/>
</dbReference>
<dbReference type="Gene3D" id="3.30.1280.10">
    <property type="entry name" value="Phosphoribosylformylglycinamidine synthase subunit PurS"/>
    <property type="match status" value="1"/>
</dbReference>
<keyword evidence="3 6" id="KW-0547">Nucleotide-binding</keyword>
<dbReference type="RefSeq" id="WP_016185381.1">
    <property type="nucleotide sequence ID" value="NZ_ASWO01000005.1"/>
</dbReference>
<dbReference type="GO" id="GO:0006189">
    <property type="term" value="P:'de novo' IMP biosynthetic process"/>
    <property type="evidence" value="ECO:0007669"/>
    <property type="project" value="UniProtKB-UniRule"/>
</dbReference>
<keyword evidence="5 6" id="KW-0067">ATP-binding</keyword>
<name>S0NRU4_9ENTE</name>
<dbReference type="EMBL" id="ASWO01000005">
    <property type="protein sequence ID" value="EOT84024.1"/>
    <property type="molecule type" value="Genomic_DNA"/>
</dbReference>
<dbReference type="GO" id="GO:0005737">
    <property type="term" value="C:cytoplasm"/>
    <property type="evidence" value="ECO:0007669"/>
    <property type="project" value="UniProtKB-SubCell"/>
</dbReference>
<dbReference type="NCBIfam" id="NF004630">
    <property type="entry name" value="PRK05974.1"/>
    <property type="match status" value="1"/>
</dbReference>
<evidence type="ECO:0000256" key="5">
    <source>
        <dbReference type="ARBA" id="ARBA00022840"/>
    </source>
</evidence>
<evidence type="ECO:0000256" key="2">
    <source>
        <dbReference type="ARBA" id="ARBA00022598"/>
    </source>
</evidence>
<accession>S0NRU4</accession>
<dbReference type="GO" id="GO:0005524">
    <property type="term" value="F:ATP binding"/>
    <property type="evidence" value="ECO:0007669"/>
    <property type="project" value="UniProtKB-UniRule"/>
</dbReference>
<dbReference type="NCBIfam" id="TIGR00302">
    <property type="entry name" value="phosphoribosylformylglycinamidine synthase subunit PurS"/>
    <property type="match status" value="1"/>
</dbReference>
<evidence type="ECO:0000313" key="8">
    <source>
        <dbReference type="Proteomes" id="UP000015961"/>
    </source>
</evidence>
<dbReference type="PATRIC" id="fig|1140003.3.peg.885"/>
<comment type="subcellular location">
    <subcellularLocation>
        <location evidence="6">Cytoplasm</location>
    </subcellularLocation>
</comment>
<comment type="catalytic activity">
    <reaction evidence="6">
        <text>N(2)-formyl-N(1)-(5-phospho-beta-D-ribosyl)glycinamide + L-glutamine + ATP + H2O = 2-formamido-N(1)-(5-O-phospho-beta-D-ribosyl)acetamidine + L-glutamate + ADP + phosphate + H(+)</text>
        <dbReference type="Rhea" id="RHEA:17129"/>
        <dbReference type="ChEBI" id="CHEBI:15377"/>
        <dbReference type="ChEBI" id="CHEBI:15378"/>
        <dbReference type="ChEBI" id="CHEBI:29985"/>
        <dbReference type="ChEBI" id="CHEBI:30616"/>
        <dbReference type="ChEBI" id="CHEBI:43474"/>
        <dbReference type="ChEBI" id="CHEBI:58359"/>
        <dbReference type="ChEBI" id="CHEBI:147286"/>
        <dbReference type="ChEBI" id="CHEBI:147287"/>
        <dbReference type="ChEBI" id="CHEBI:456216"/>
        <dbReference type="EC" id="6.3.5.3"/>
    </reaction>
</comment>
<dbReference type="InterPro" id="IPR003850">
    <property type="entry name" value="PurS"/>
</dbReference>
<organism evidence="7 8">
    <name type="scientific">Enterococcus sulfureus ATCC 49903</name>
    <dbReference type="NCBI Taxonomy" id="1140003"/>
    <lineage>
        <taxon>Bacteria</taxon>
        <taxon>Bacillati</taxon>
        <taxon>Bacillota</taxon>
        <taxon>Bacilli</taxon>
        <taxon>Lactobacillales</taxon>
        <taxon>Enterococcaceae</taxon>
        <taxon>Enterococcus</taxon>
    </lineage>
</organism>
<evidence type="ECO:0000313" key="7">
    <source>
        <dbReference type="EMBL" id="EOT84024.1"/>
    </source>
</evidence>
<dbReference type="HAMAP" id="MF_01926">
    <property type="entry name" value="PurS"/>
    <property type="match status" value="1"/>
</dbReference>
<dbReference type="AlphaFoldDB" id="S0NRU4"/>
<dbReference type="EC" id="6.3.5.3" evidence="6"/>
<evidence type="ECO:0000256" key="4">
    <source>
        <dbReference type="ARBA" id="ARBA00022755"/>
    </source>
</evidence>
<evidence type="ECO:0000256" key="6">
    <source>
        <dbReference type="HAMAP-Rule" id="MF_01926"/>
    </source>
</evidence>
<dbReference type="OrthoDB" id="9799101at2"/>
<comment type="similarity">
    <text evidence="6">Belongs to the PurS family.</text>
</comment>
<keyword evidence="2 6" id="KW-0436">Ligase</keyword>
<dbReference type="Pfam" id="PF02700">
    <property type="entry name" value="PurS"/>
    <property type="match status" value="1"/>
</dbReference>
<dbReference type="InterPro" id="IPR036604">
    <property type="entry name" value="PurS-like_sf"/>
</dbReference>
<keyword evidence="1 6" id="KW-0963">Cytoplasm</keyword>
<keyword evidence="8" id="KW-1185">Reference proteome</keyword>
<comment type="function">
    <text evidence="6">Part of the phosphoribosylformylglycinamidine synthase complex involved in the purines biosynthetic pathway. Catalyzes the ATP-dependent conversion of formylglycinamide ribonucleotide (FGAR) and glutamine to yield formylglycinamidine ribonucleotide (FGAM) and glutamate. The FGAM synthase complex is composed of three subunits. PurQ produces an ammonia molecule by converting glutamine to glutamate. PurL transfers the ammonia molecule to FGAR to form FGAM in an ATP-dependent manner. PurS interacts with PurQ and PurL and is thought to assist in the transfer of the ammonia molecule from PurQ to PurL.</text>
</comment>
<keyword evidence="4 6" id="KW-0658">Purine biosynthesis</keyword>
<dbReference type="STRING" id="1140003.OMY_00929"/>
<dbReference type="eggNOG" id="COG1828">
    <property type="taxonomic scope" value="Bacteria"/>
</dbReference>
<dbReference type="Proteomes" id="UP000015961">
    <property type="component" value="Unassembled WGS sequence"/>
</dbReference>
<evidence type="ECO:0000256" key="1">
    <source>
        <dbReference type="ARBA" id="ARBA00022490"/>
    </source>
</evidence>
<comment type="caution">
    <text evidence="7">The sequence shown here is derived from an EMBL/GenBank/DDBJ whole genome shotgun (WGS) entry which is preliminary data.</text>
</comment>
<comment type="subunit">
    <text evidence="6">Part of the FGAM synthase complex composed of 1 PurL, 1 PurQ and 2 PurS subunits.</text>
</comment>
<gene>
    <name evidence="6" type="primary">purS</name>
    <name evidence="7" type="ORF">I573_01749</name>
</gene>
<dbReference type="PANTHER" id="PTHR34696">
    <property type="entry name" value="PHOSPHORIBOSYLFORMYLGLYCINAMIDINE SYNTHASE SUBUNIT PURS"/>
    <property type="match status" value="1"/>
</dbReference>
<dbReference type="SUPFAM" id="SSF82697">
    <property type="entry name" value="PurS-like"/>
    <property type="match status" value="1"/>
</dbReference>
<sequence length="86" mass="9619">MYLIKVKVTYKESILDPQGQSVCNACHQLGFEGVRDVRVGKYFEVTLDVAASEVDETVRALCTELLVNHTMETYTYEISGISEVLA</sequence>